<organism evidence="2 3">
    <name type="scientific">Brassica carinata</name>
    <name type="common">Ethiopian mustard</name>
    <name type="synonym">Abyssinian cabbage</name>
    <dbReference type="NCBI Taxonomy" id="52824"/>
    <lineage>
        <taxon>Eukaryota</taxon>
        <taxon>Viridiplantae</taxon>
        <taxon>Streptophyta</taxon>
        <taxon>Embryophyta</taxon>
        <taxon>Tracheophyta</taxon>
        <taxon>Spermatophyta</taxon>
        <taxon>Magnoliopsida</taxon>
        <taxon>eudicotyledons</taxon>
        <taxon>Gunneridae</taxon>
        <taxon>Pentapetalae</taxon>
        <taxon>rosids</taxon>
        <taxon>malvids</taxon>
        <taxon>Brassicales</taxon>
        <taxon>Brassicaceae</taxon>
        <taxon>Brassiceae</taxon>
        <taxon>Brassica</taxon>
    </lineage>
</organism>
<evidence type="ECO:0000313" key="3">
    <source>
        <dbReference type="Proteomes" id="UP000886595"/>
    </source>
</evidence>
<reference evidence="2 3" key="1">
    <citation type="submission" date="2020-02" db="EMBL/GenBank/DDBJ databases">
        <authorList>
            <person name="Ma Q."/>
            <person name="Huang Y."/>
            <person name="Song X."/>
            <person name="Pei D."/>
        </authorList>
    </citation>
    <scope>NUCLEOTIDE SEQUENCE [LARGE SCALE GENOMIC DNA]</scope>
    <source>
        <strain evidence="2">Sxm20200214</strain>
        <tissue evidence="2">Leaf</tissue>
    </source>
</reference>
<dbReference type="GO" id="GO:0005852">
    <property type="term" value="C:eukaryotic translation initiation factor 3 complex"/>
    <property type="evidence" value="ECO:0007669"/>
    <property type="project" value="InterPro"/>
</dbReference>
<accession>A0A8X7WA34</accession>
<dbReference type="PANTHER" id="PTHR13937">
    <property type="entry name" value="EUKARYOTIC TRANSLATION INITATION FACTOR 3, SUBUNIT 8 EIF3S8 -RELATED"/>
    <property type="match status" value="1"/>
</dbReference>
<dbReference type="OrthoDB" id="29647at2759"/>
<feature type="region of interest" description="Disordered" evidence="1">
    <location>
        <begin position="1"/>
        <end position="46"/>
    </location>
</feature>
<evidence type="ECO:0000256" key="1">
    <source>
        <dbReference type="SAM" id="MobiDB-lite"/>
    </source>
</evidence>
<dbReference type="InterPro" id="IPR027516">
    <property type="entry name" value="EIF3C"/>
</dbReference>
<proteinExistence type="predicted"/>
<dbReference type="GO" id="GO:0003723">
    <property type="term" value="F:RNA binding"/>
    <property type="evidence" value="ECO:0007669"/>
    <property type="project" value="InterPro"/>
</dbReference>
<protein>
    <submittedName>
        <fullName evidence="2">Uncharacterized protein</fullName>
    </submittedName>
</protein>
<dbReference type="PANTHER" id="PTHR13937:SF0">
    <property type="entry name" value="EUKARYOTIC TRANSLATION INITIATION FACTOR 3 SUBUNIT C-RELATED"/>
    <property type="match status" value="1"/>
</dbReference>
<keyword evidence="3" id="KW-1185">Reference proteome</keyword>
<evidence type="ECO:0000313" key="2">
    <source>
        <dbReference type="EMBL" id="KAG2324793.1"/>
    </source>
</evidence>
<comment type="caution">
    <text evidence="2">The sequence shown here is derived from an EMBL/GenBank/DDBJ whole genome shotgun (WGS) entry which is preliminary data.</text>
</comment>
<dbReference type="GO" id="GO:0031369">
    <property type="term" value="F:translation initiation factor binding"/>
    <property type="evidence" value="ECO:0007669"/>
    <property type="project" value="InterPro"/>
</dbReference>
<gene>
    <name evidence="2" type="ORF">Bca52824_007521</name>
</gene>
<name>A0A8X7WA34_BRACI</name>
<dbReference type="AlphaFoldDB" id="A0A8X7WA34"/>
<sequence length="172" mass="19509">MQDEEAVESSKTTCRIPKEDKTREWSGQNRVTGGHGGREVTGKRGMQMDGTSCMPAFTAPPENVRDHVTAATRALTKGDFEKDFEVHIFMNKMMIAEELHANWDQPTRCIVFHDVQHNRFQTFSFQLTEKLDVLAESKERLWRLGPVVAGLDLSKRRRDINQEYAGRGGGGK</sequence>
<dbReference type="Proteomes" id="UP000886595">
    <property type="component" value="Unassembled WGS sequence"/>
</dbReference>
<dbReference type="GO" id="GO:0003743">
    <property type="term" value="F:translation initiation factor activity"/>
    <property type="evidence" value="ECO:0007669"/>
    <property type="project" value="InterPro"/>
</dbReference>
<dbReference type="EMBL" id="JAAMPC010000002">
    <property type="protein sequence ID" value="KAG2324793.1"/>
    <property type="molecule type" value="Genomic_DNA"/>
</dbReference>